<gene>
    <name evidence="2" type="ORF">MERR_LOCUS22792</name>
</gene>
<sequence>MLFVSDRYGLHSERPQGLRPCFLPRPAADDRVDLRVWVLTSSSNFASSLPFLCFCHHTTAFSRRLRPSPAGHESFRLINGPHFNLSNYSAIRPQLRRYTITVFSIKNQFYSYIARLPCPSRFRSLTYPLDQQNVKHHRSAAENVGSEKLQKDGELMSLDMLFVDHENTMIQGSIHHRRIPQFRASLEEGRIYTIHNFDVVPAYHRFKITTNTKSIRFTYTTTLQTDEKNASLNY</sequence>
<dbReference type="PANTHER" id="PTHR47165:SF4">
    <property type="entry name" value="OS03G0429900 PROTEIN"/>
    <property type="match status" value="1"/>
</dbReference>
<dbReference type="Proteomes" id="UP000467841">
    <property type="component" value="Unassembled WGS sequence"/>
</dbReference>
<dbReference type="Pfam" id="PF02721">
    <property type="entry name" value="DUF223"/>
    <property type="match status" value="1"/>
</dbReference>
<reference evidence="2" key="1">
    <citation type="submission" date="2020-01" db="EMBL/GenBank/DDBJ databases">
        <authorList>
            <person name="Mishra B."/>
        </authorList>
    </citation>
    <scope>NUCLEOTIDE SEQUENCE [LARGE SCALE GENOMIC DNA]</scope>
</reference>
<name>A0A6D2J932_9BRAS</name>
<evidence type="ECO:0000313" key="2">
    <source>
        <dbReference type="EMBL" id="CAA7035557.1"/>
    </source>
</evidence>
<dbReference type="PANTHER" id="PTHR47165">
    <property type="entry name" value="OS03G0429900 PROTEIN"/>
    <property type="match status" value="1"/>
</dbReference>
<evidence type="ECO:0000313" key="3">
    <source>
        <dbReference type="Proteomes" id="UP000467841"/>
    </source>
</evidence>
<dbReference type="AlphaFoldDB" id="A0A6D2J932"/>
<evidence type="ECO:0000259" key="1">
    <source>
        <dbReference type="Pfam" id="PF02721"/>
    </source>
</evidence>
<dbReference type="Gene3D" id="2.40.50.140">
    <property type="entry name" value="Nucleic acid-binding proteins"/>
    <property type="match status" value="1"/>
</dbReference>
<proteinExistence type="predicted"/>
<organism evidence="2 3">
    <name type="scientific">Microthlaspi erraticum</name>
    <dbReference type="NCBI Taxonomy" id="1685480"/>
    <lineage>
        <taxon>Eukaryota</taxon>
        <taxon>Viridiplantae</taxon>
        <taxon>Streptophyta</taxon>
        <taxon>Embryophyta</taxon>
        <taxon>Tracheophyta</taxon>
        <taxon>Spermatophyta</taxon>
        <taxon>Magnoliopsida</taxon>
        <taxon>eudicotyledons</taxon>
        <taxon>Gunneridae</taxon>
        <taxon>Pentapetalae</taxon>
        <taxon>rosids</taxon>
        <taxon>malvids</taxon>
        <taxon>Brassicales</taxon>
        <taxon>Brassicaceae</taxon>
        <taxon>Coluteocarpeae</taxon>
        <taxon>Microthlaspi</taxon>
    </lineage>
</organism>
<dbReference type="EMBL" id="CACVBM020001160">
    <property type="protein sequence ID" value="CAA7035557.1"/>
    <property type="molecule type" value="Genomic_DNA"/>
</dbReference>
<dbReference type="InterPro" id="IPR003871">
    <property type="entry name" value="RFA1B/D_OB_1st"/>
</dbReference>
<protein>
    <recommendedName>
        <fullName evidence="1">Replication protein A 70 kDa DNA-binding subunit B/D first OB fold domain-containing protein</fullName>
    </recommendedName>
</protein>
<dbReference type="SUPFAM" id="SSF50249">
    <property type="entry name" value="Nucleic acid-binding proteins"/>
    <property type="match status" value="1"/>
</dbReference>
<accession>A0A6D2J932</accession>
<dbReference type="InterPro" id="IPR012340">
    <property type="entry name" value="NA-bd_OB-fold"/>
</dbReference>
<dbReference type="CDD" id="cd04480">
    <property type="entry name" value="RPA1_DBD_A_like"/>
    <property type="match status" value="1"/>
</dbReference>
<dbReference type="OrthoDB" id="1113752at2759"/>
<keyword evidence="3" id="KW-1185">Reference proteome</keyword>
<feature type="domain" description="Replication protein A 70 kDa DNA-binding subunit B/D first OB fold" evidence="1">
    <location>
        <begin position="156"/>
        <end position="224"/>
    </location>
</feature>
<comment type="caution">
    <text evidence="2">The sequence shown here is derived from an EMBL/GenBank/DDBJ whole genome shotgun (WGS) entry which is preliminary data.</text>
</comment>